<name>A0A261XU20_9FUNG</name>
<keyword evidence="6" id="KW-0819">tRNA processing</keyword>
<proteinExistence type="inferred from homology"/>
<keyword evidence="5" id="KW-0949">S-adenosyl-L-methionine</keyword>
<dbReference type="InterPro" id="IPR036602">
    <property type="entry name" value="tRNA_yW-synthesising-like_sf"/>
</dbReference>
<dbReference type="PANTHER" id="PTHR48418:SF1">
    <property type="entry name" value="TRNA WYBUTOSINE-SYNTHESIZING PROTEIN 3"/>
    <property type="match status" value="1"/>
</dbReference>
<evidence type="ECO:0000313" key="12">
    <source>
        <dbReference type="EMBL" id="OZJ01842.1"/>
    </source>
</evidence>
<dbReference type="FunFam" id="3.30.1960.10:FF:000003">
    <property type="entry name" value="tRNA methyltransferase"/>
    <property type="match status" value="1"/>
</dbReference>
<gene>
    <name evidence="12" type="ORF">BZG36_05145</name>
</gene>
<feature type="domain" description="tRNA wybutosine-synthesizing protein" evidence="11">
    <location>
        <begin position="6"/>
        <end position="225"/>
    </location>
</feature>
<dbReference type="GO" id="GO:0031591">
    <property type="term" value="P:wybutosine biosynthetic process"/>
    <property type="evidence" value="ECO:0007669"/>
    <property type="project" value="EnsemblFungi"/>
</dbReference>
<dbReference type="Proteomes" id="UP000242875">
    <property type="component" value="Unassembled WGS sequence"/>
</dbReference>
<dbReference type="GO" id="GO:0008175">
    <property type="term" value="F:tRNA methyltransferase activity"/>
    <property type="evidence" value="ECO:0007669"/>
    <property type="project" value="EnsemblFungi"/>
</dbReference>
<evidence type="ECO:0000256" key="5">
    <source>
        <dbReference type="ARBA" id="ARBA00022691"/>
    </source>
</evidence>
<keyword evidence="13" id="KW-1185">Reference proteome</keyword>
<evidence type="ECO:0000259" key="11">
    <source>
        <dbReference type="Pfam" id="PF02676"/>
    </source>
</evidence>
<keyword evidence="3" id="KW-0489">Methyltransferase</keyword>
<evidence type="ECO:0000256" key="9">
    <source>
        <dbReference type="ARBA" id="ARBA00058049"/>
    </source>
</evidence>
<evidence type="ECO:0000256" key="7">
    <source>
        <dbReference type="ARBA" id="ARBA00030554"/>
    </source>
</evidence>
<dbReference type="AlphaFoldDB" id="A0A261XU20"/>
<dbReference type="Pfam" id="PF02676">
    <property type="entry name" value="TYW3"/>
    <property type="match status" value="1"/>
</dbReference>
<keyword evidence="4" id="KW-0808">Transferase</keyword>
<dbReference type="InterPro" id="IPR003827">
    <property type="entry name" value="tRNA_yW-synthesising"/>
</dbReference>
<comment type="caution">
    <text evidence="12">The sequence shown here is derived from an EMBL/GenBank/DDBJ whole genome shotgun (WGS) entry which is preliminary data.</text>
</comment>
<dbReference type="OrthoDB" id="48625at2759"/>
<protein>
    <recommendedName>
        <fullName evidence="10">tRNA wybutosine-synthesizing protein 3</fullName>
        <ecNumber evidence="2">2.1.1.282</ecNumber>
    </recommendedName>
    <alternativeName>
        <fullName evidence="7">tRNA(Phe) 7-((3-amino-3-carboxypropyl)-4-demethylwyosine(37)-N(4))-methyltransferase</fullName>
    </alternativeName>
</protein>
<dbReference type="Gene3D" id="3.30.1960.10">
    <property type="entry name" value="tRNA wybutosine-synthesizing-like"/>
    <property type="match status" value="1"/>
</dbReference>
<evidence type="ECO:0000256" key="1">
    <source>
        <dbReference type="ARBA" id="ARBA00008569"/>
    </source>
</evidence>
<evidence type="ECO:0000256" key="4">
    <source>
        <dbReference type="ARBA" id="ARBA00022679"/>
    </source>
</evidence>
<sequence length="265" mass="29967">MDFEARKRDIVTHLALEESNERDKSPKGYIDVPIVELMRLINGHADYVTTSSCSGRIAVYAEGEAEDDGCKTAKGGEWLYVTHERVGLPDKSMQEQCQWCLETVFGSSKVVSSGGSVLSPHQPLIYFKFEPLVLHVEASSAEAADSLTSIALQVGYRNSGIIPSRTRHMLAIRSTLKLDLPIAYRRNNIIHLLVEPSYLLLLIHMSNAKFDQNLDRLQLLEDHVQQFLNKPPVESKQERRIRKQREGREKQLRLQALCQPFGKGV</sequence>
<accession>A0A261XU20</accession>
<evidence type="ECO:0000256" key="2">
    <source>
        <dbReference type="ARBA" id="ARBA00012750"/>
    </source>
</evidence>
<evidence type="ECO:0000256" key="6">
    <source>
        <dbReference type="ARBA" id="ARBA00022694"/>
    </source>
</evidence>
<comment type="function">
    <text evidence="9">S-adenosyl-L-methionine-dependent methyltransferase that acts as a component of the wybutosine biosynthesis pathway. Wybutosine is a hyper modified guanosine with a tricyclic base found at the 3'-position adjacent to the anticodon of eukaryotic phenylalanine tRNA. Probably methylates N-4 position of wybutosine-86 to produce wybutosine-72.</text>
</comment>
<dbReference type="EMBL" id="MVBO01000229">
    <property type="protein sequence ID" value="OZJ01842.1"/>
    <property type="molecule type" value="Genomic_DNA"/>
</dbReference>
<comment type="catalytic activity">
    <reaction evidence="8">
        <text>4-demethyl-7-[(3S)-3-amino-3-carboxypropyl]wyosine(37) in tRNA(Phe) + S-adenosyl-L-methionine = 7-[(3S)-3-amino-3-carboxypropyl]wyosine(37) in tRNA(Phe) + S-adenosyl-L-homocysteine + H(+)</text>
        <dbReference type="Rhea" id="RHEA:36635"/>
        <dbReference type="Rhea" id="RHEA-COMP:10378"/>
        <dbReference type="Rhea" id="RHEA-COMP:10379"/>
        <dbReference type="ChEBI" id="CHEBI:15378"/>
        <dbReference type="ChEBI" id="CHEBI:57856"/>
        <dbReference type="ChEBI" id="CHEBI:59789"/>
        <dbReference type="ChEBI" id="CHEBI:73543"/>
        <dbReference type="ChEBI" id="CHEBI:73550"/>
        <dbReference type="EC" id="2.1.1.282"/>
    </reaction>
</comment>
<dbReference type="EC" id="2.1.1.282" evidence="2"/>
<evidence type="ECO:0000256" key="3">
    <source>
        <dbReference type="ARBA" id="ARBA00022603"/>
    </source>
</evidence>
<dbReference type="PANTHER" id="PTHR48418">
    <property type="entry name" value="TRNA WYBUTOSINE-SYNTHESIZING PROTEIN 3"/>
    <property type="match status" value="1"/>
</dbReference>
<dbReference type="GO" id="GO:0030488">
    <property type="term" value="P:tRNA methylation"/>
    <property type="evidence" value="ECO:0007669"/>
    <property type="project" value="EnsemblFungi"/>
</dbReference>
<evidence type="ECO:0000256" key="10">
    <source>
        <dbReference type="ARBA" id="ARBA00069229"/>
    </source>
</evidence>
<evidence type="ECO:0000313" key="13">
    <source>
        <dbReference type="Proteomes" id="UP000242875"/>
    </source>
</evidence>
<organism evidence="12 13">
    <name type="scientific">Bifiguratus adelaidae</name>
    <dbReference type="NCBI Taxonomy" id="1938954"/>
    <lineage>
        <taxon>Eukaryota</taxon>
        <taxon>Fungi</taxon>
        <taxon>Fungi incertae sedis</taxon>
        <taxon>Mucoromycota</taxon>
        <taxon>Mucoromycotina</taxon>
        <taxon>Endogonomycetes</taxon>
        <taxon>Endogonales</taxon>
        <taxon>Endogonales incertae sedis</taxon>
        <taxon>Bifiguratus</taxon>
    </lineage>
</organism>
<comment type="similarity">
    <text evidence="1">Belongs to the TYW3 family.</text>
</comment>
<reference evidence="12 13" key="1">
    <citation type="journal article" date="2017" name="Mycologia">
        <title>Bifiguratus adelaidae, gen. et sp. nov., a new member of Mucoromycotina in endophytic and soil-dwelling habitats.</title>
        <authorList>
            <person name="Torres-Cruz T.J."/>
            <person name="Billingsley Tobias T.L."/>
            <person name="Almatruk M."/>
            <person name="Hesse C."/>
            <person name="Kuske C.R."/>
            <person name="Desiro A."/>
            <person name="Benucci G.M."/>
            <person name="Bonito G."/>
            <person name="Stajich J.E."/>
            <person name="Dunlap C."/>
            <person name="Arnold A.E."/>
            <person name="Porras-Alfaro A."/>
        </authorList>
    </citation>
    <scope>NUCLEOTIDE SEQUENCE [LARGE SCALE GENOMIC DNA]</scope>
    <source>
        <strain evidence="12 13">AZ0501</strain>
    </source>
</reference>
<evidence type="ECO:0000256" key="8">
    <source>
        <dbReference type="ARBA" id="ARBA00049202"/>
    </source>
</evidence>
<dbReference type="SUPFAM" id="SSF111278">
    <property type="entry name" value="SSo0622-like"/>
    <property type="match status" value="1"/>
</dbReference>